<evidence type="ECO:0000313" key="1">
    <source>
        <dbReference type="EMBL" id="MPL99164.1"/>
    </source>
</evidence>
<accession>A0A644W5V7</accession>
<reference evidence="1" key="1">
    <citation type="submission" date="2019-08" db="EMBL/GenBank/DDBJ databases">
        <authorList>
            <person name="Kucharzyk K."/>
            <person name="Murdoch R.W."/>
            <person name="Higgins S."/>
            <person name="Loffler F."/>
        </authorList>
    </citation>
    <scope>NUCLEOTIDE SEQUENCE</scope>
</reference>
<organism evidence="1">
    <name type="scientific">bioreactor metagenome</name>
    <dbReference type="NCBI Taxonomy" id="1076179"/>
    <lineage>
        <taxon>unclassified sequences</taxon>
        <taxon>metagenomes</taxon>
        <taxon>ecological metagenomes</taxon>
    </lineage>
</organism>
<protein>
    <recommendedName>
        <fullName evidence="2">Thiamine-binding protein domain-containing protein</fullName>
    </recommendedName>
</protein>
<gene>
    <name evidence="1" type="ORF">SDC9_45380</name>
</gene>
<dbReference type="EMBL" id="VSSQ01000650">
    <property type="protein sequence ID" value="MPL99164.1"/>
    <property type="molecule type" value="Genomic_DNA"/>
</dbReference>
<comment type="caution">
    <text evidence="1">The sequence shown here is derived from an EMBL/GenBank/DDBJ whole genome shotgun (WGS) entry which is preliminary data.</text>
</comment>
<dbReference type="InterPro" id="IPR029756">
    <property type="entry name" value="MTH1187/YkoF-like"/>
</dbReference>
<dbReference type="Gene3D" id="3.30.70.930">
    <property type="match status" value="1"/>
</dbReference>
<sequence>MKLSIDISYYPLTEDFKAPIKKFIAQLHTYSEIAVKSNGMSTQVFGEYADVMRIVTKEIESAMELPHSIFILKMANAQLDKDYNPHK</sequence>
<dbReference type="AlphaFoldDB" id="A0A644W5V7"/>
<proteinExistence type="predicted"/>
<dbReference type="SUPFAM" id="SSF89957">
    <property type="entry name" value="MTH1187/YkoF-like"/>
    <property type="match status" value="1"/>
</dbReference>
<evidence type="ECO:0008006" key="2">
    <source>
        <dbReference type="Google" id="ProtNLM"/>
    </source>
</evidence>
<name>A0A644W5V7_9ZZZZ</name>